<gene>
    <name evidence="7" type="ORF">E4665_16675</name>
</gene>
<evidence type="ECO:0000313" key="7">
    <source>
        <dbReference type="EMBL" id="TGA96064.1"/>
    </source>
</evidence>
<dbReference type="AlphaFoldDB" id="A0A4Z0GJK4"/>
<comment type="caution">
    <text evidence="7">The sequence shown here is derived from an EMBL/GenBank/DDBJ whole genome shotgun (WGS) entry which is preliminary data.</text>
</comment>
<evidence type="ECO:0000256" key="4">
    <source>
        <dbReference type="ARBA" id="ARBA00023235"/>
    </source>
</evidence>
<sequence length="473" mass="53016">MTMDTRIDEYGVPDRLIHKNETANRKILVSLVKKINWIDPVAFYQAGNEDFVGKRFYWQGQSGDFKMAGLGITEKIKIEGAADRIQKVRDSWSKILKNMVRTGVTDQEGSGPILFGGFSFDPNGRTTGLWKNFDSGLFYLPTFLLTVSRGQAYLTVNAFHFSGESLETSVSKMEEKADEILTKCQLVDYSTPKTEWLNIKKQDSEKWIELVNWAVKDLKAGVIDKVVLARTLELISDHRPDIGGVLHRLQAHQKGNFIFSLEVENDCFIGATPERLVRKQNNRLFSACLAGSIGRGRDPQEDDKLGRELMHDRKNRLEHNYVVSTVKNELKMVCEHLNIPDQPILMKNKHIQHLYTPVEGTCAAGVSIFDIVAGLHPTPALGGLPRNVAIKWIRENEPFERGLYASPIGWSDSNGNGEFAVGIRSALVSGKTTTLFAGCGVVRESIPEKEYEETAIKFRPMLDGLEVADNGSR</sequence>
<proteinExistence type="inferred from homology"/>
<dbReference type="Gene3D" id="3.60.120.10">
    <property type="entry name" value="Anthranilate synthase"/>
    <property type="match status" value="1"/>
</dbReference>
<dbReference type="InterPro" id="IPR015890">
    <property type="entry name" value="Chorismate_C"/>
</dbReference>
<evidence type="ECO:0000256" key="2">
    <source>
        <dbReference type="ARBA" id="ARBA00005297"/>
    </source>
</evidence>
<feature type="domain" description="Chorismate-utilising enzyme C-terminal" evidence="6">
    <location>
        <begin position="204"/>
        <end position="457"/>
    </location>
</feature>
<dbReference type="OrthoDB" id="9803598at2"/>
<organism evidence="7 8">
    <name type="scientific">Sporolactobacillus shoreae</name>
    <dbReference type="NCBI Taxonomy" id="1465501"/>
    <lineage>
        <taxon>Bacteria</taxon>
        <taxon>Bacillati</taxon>
        <taxon>Bacillota</taxon>
        <taxon>Bacilli</taxon>
        <taxon>Bacillales</taxon>
        <taxon>Sporolactobacillaceae</taxon>
        <taxon>Sporolactobacillus</taxon>
    </lineage>
</organism>
<evidence type="ECO:0000259" key="6">
    <source>
        <dbReference type="Pfam" id="PF00425"/>
    </source>
</evidence>
<dbReference type="InterPro" id="IPR019999">
    <property type="entry name" value="Anth_synth_I-like"/>
</dbReference>
<evidence type="ECO:0000256" key="5">
    <source>
        <dbReference type="ARBA" id="ARBA00041564"/>
    </source>
</evidence>
<evidence type="ECO:0000256" key="1">
    <source>
        <dbReference type="ARBA" id="ARBA00000799"/>
    </source>
</evidence>
<dbReference type="PANTHER" id="PTHR42839">
    <property type="entry name" value="ISOCHORISMATE SYNTHASE ENTC"/>
    <property type="match status" value="1"/>
</dbReference>
<keyword evidence="4 7" id="KW-0413">Isomerase</keyword>
<dbReference type="GO" id="GO:0008909">
    <property type="term" value="F:isochorismate synthase activity"/>
    <property type="evidence" value="ECO:0007669"/>
    <property type="project" value="UniProtKB-EC"/>
</dbReference>
<name>A0A4Z0GJK4_9BACL</name>
<dbReference type="PANTHER" id="PTHR42839:SF1">
    <property type="entry name" value="ISOCHORISMATE SYNTHASE MENF"/>
    <property type="match status" value="1"/>
</dbReference>
<dbReference type="Pfam" id="PF00425">
    <property type="entry name" value="Chorismate_bind"/>
    <property type="match status" value="1"/>
</dbReference>
<dbReference type="NCBIfam" id="TIGR00543">
    <property type="entry name" value="isochor_syn"/>
    <property type="match status" value="1"/>
</dbReference>
<evidence type="ECO:0000256" key="3">
    <source>
        <dbReference type="ARBA" id="ARBA00012824"/>
    </source>
</evidence>
<comment type="similarity">
    <text evidence="2">Belongs to the isochorismate synthase family.</text>
</comment>
<dbReference type="GO" id="GO:0009697">
    <property type="term" value="P:salicylic acid biosynthetic process"/>
    <property type="evidence" value="ECO:0007669"/>
    <property type="project" value="TreeGrafter"/>
</dbReference>
<accession>A0A4Z0GJK4</accession>
<dbReference type="EMBL" id="SRJD01000031">
    <property type="protein sequence ID" value="TGA96064.1"/>
    <property type="molecule type" value="Genomic_DNA"/>
</dbReference>
<dbReference type="PRINTS" id="PR00095">
    <property type="entry name" value="ANTSNTHASEI"/>
</dbReference>
<dbReference type="SUPFAM" id="SSF56322">
    <property type="entry name" value="ADC synthase"/>
    <property type="match status" value="1"/>
</dbReference>
<evidence type="ECO:0000313" key="8">
    <source>
        <dbReference type="Proteomes" id="UP000298347"/>
    </source>
</evidence>
<dbReference type="InterPro" id="IPR005801">
    <property type="entry name" value="ADC_synthase"/>
</dbReference>
<dbReference type="InterPro" id="IPR004561">
    <property type="entry name" value="IsoChor_synthase"/>
</dbReference>
<reference evidence="7 8" key="1">
    <citation type="journal article" date="2015" name="Int. J. Syst. Evol. Microbiol.">
        <title>Sporolactobacillus shoreae sp. nov. and Sporolactobacillus spathodeae sp. nov., two spore-forming lactic acid bacteria isolated from tree barks in Thailand.</title>
        <authorList>
            <person name="Thamacharoensuk T."/>
            <person name="Kitahara M."/>
            <person name="Ohkuma M."/>
            <person name="Thongchul N."/>
            <person name="Tanasupawat S."/>
        </authorList>
    </citation>
    <scope>NUCLEOTIDE SEQUENCE [LARGE SCALE GENOMIC DNA]</scope>
    <source>
        <strain evidence="7 8">BK92</strain>
    </source>
</reference>
<comment type="catalytic activity">
    <reaction evidence="1">
        <text>chorismate = isochorismate</text>
        <dbReference type="Rhea" id="RHEA:18985"/>
        <dbReference type="ChEBI" id="CHEBI:29748"/>
        <dbReference type="ChEBI" id="CHEBI:29780"/>
        <dbReference type="EC" id="5.4.4.2"/>
    </reaction>
</comment>
<keyword evidence="8" id="KW-1185">Reference proteome</keyword>
<protein>
    <recommendedName>
        <fullName evidence="3">isochorismate synthase</fullName>
        <ecNumber evidence="3">5.4.4.2</ecNumber>
    </recommendedName>
    <alternativeName>
        <fullName evidence="5">Isochorismate mutase</fullName>
    </alternativeName>
</protein>
<dbReference type="Proteomes" id="UP000298347">
    <property type="component" value="Unassembled WGS sequence"/>
</dbReference>
<dbReference type="EC" id="5.4.4.2" evidence="3"/>